<accession>A0A0E9PRN7</accession>
<reference evidence="1" key="2">
    <citation type="journal article" date="2015" name="Fish Shellfish Immunol.">
        <title>Early steps in the European eel (Anguilla anguilla)-Vibrio vulnificus interaction in the gills: Role of the RtxA13 toxin.</title>
        <authorList>
            <person name="Callol A."/>
            <person name="Pajuelo D."/>
            <person name="Ebbesson L."/>
            <person name="Teles M."/>
            <person name="MacKenzie S."/>
            <person name="Amaro C."/>
        </authorList>
    </citation>
    <scope>NUCLEOTIDE SEQUENCE</scope>
</reference>
<dbReference type="EMBL" id="GBXM01102049">
    <property type="protein sequence ID" value="JAH06528.1"/>
    <property type="molecule type" value="Transcribed_RNA"/>
</dbReference>
<reference evidence="1" key="1">
    <citation type="submission" date="2014-11" db="EMBL/GenBank/DDBJ databases">
        <authorList>
            <person name="Amaro Gonzalez C."/>
        </authorList>
    </citation>
    <scope>NUCLEOTIDE SEQUENCE</scope>
</reference>
<sequence length="65" mass="7088">MYVLFSSSITNDLWVKTNTITVSTGTASTQYETAGCIAPLKLAVEENEPCCSSSIAFVHWNPYVP</sequence>
<dbReference type="AlphaFoldDB" id="A0A0E9PRN7"/>
<name>A0A0E9PRN7_ANGAN</name>
<proteinExistence type="predicted"/>
<organism evidence="1">
    <name type="scientific">Anguilla anguilla</name>
    <name type="common">European freshwater eel</name>
    <name type="synonym">Muraena anguilla</name>
    <dbReference type="NCBI Taxonomy" id="7936"/>
    <lineage>
        <taxon>Eukaryota</taxon>
        <taxon>Metazoa</taxon>
        <taxon>Chordata</taxon>
        <taxon>Craniata</taxon>
        <taxon>Vertebrata</taxon>
        <taxon>Euteleostomi</taxon>
        <taxon>Actinopterygii</taxon>
        <taxon>Neopterygii</taxon>
        <taxon>Teleostei</taxon>
        <taxon>Anguilliformes</taxon>
        <taxon>Anguillidae</taxon>
        <taxon>Anguilla</taxon>
    </lineage>
</organism>
<evidence type="ECO:0000313" key="1">
    <source>
        <dbReference type="EMBL" id="JAH06528.1"/>
    </source>
</evidence>
<protein>
    <submittedName>
        <fullName evidence="1">Uncharacterized protein</fullName>
    </submittedName>
</protein>